<organism evidence="1 2">
    <name type="scientific">Panagrolaimus sp. JU765</name>
    <dbReference type="NCBI Taxonomy" id="591449"/>
    <lineage>
        <taxon>Eukaryota</taxon>
        <taxon>Metazoa</taxon>
        <taxon>Ecdysozoa</taxon>
        <taxon>Nematoda</taxon>
        <taxon>Chromadorea</taxon>
        <taxon>Rhabditida</taxon>
        <taxon>Tylenchina</taxon>
        <taxon>Panagrolaimomorpha</taxon>
        <taxon>Panagrolaimoidea</taxon>
        <taxon>Panagrolaimidae</taxon>
        <taxon>Panagrolaimus</taxon>
    </lineage>
</organism>
<evidence type="ECO:0000313" key="2">
    <source>
        <dbReference type="WBParaSite" id="JU765_v2.g19531.t1"/>
    </source>
</evidence>
<evidence type="ECO:0000313" key="1">
    <source>
        <dbReference type="Proteomes" id="UP000887576"/>
    </source>
</evidence>
<accession>A0AC34QUX2</accession>
<name>A0AC34QUX2_9BILA</name>
<reference evidence="2" key="1">
    <citation type="submission" date="2022-11" db="UniProtKB">
        <authorList>
            <consortium name="WormBaseParasite"/>
        </authorList>
    </citation>
    <scope>IDENTIFICATION</scope>
</reference>
<proteinExistence type="predicted"/>
<dbReference type="WBParaSite" id="JU765_v2.g19531.t1">
    <property type="protein sequence ID" value="JU765_v2.g19531.t1"/>
    <property type="gene ID" value="JU765_v2.g19531"/>
</dbReference>
<sequence length="99" mass="11220">MSNDFVMEYLVDQAKTAGLSTDSETLTSRKLAEILNENDELKNLRNEFFIPKKGTLPEADPSLIDPEEDSIYLCGNSLGLMPKITKTITDEQFDKWSKM</sequence>
<dbReference type="Proteomes" id="UP000887576">
    <property type="component" value="Unplaced"/>
</dbReference>
<protein>
    <submittedName>
        <fullName evidence="2">Uncharacterized protein</fullName>
    </submittedName>
</protein>